<dbReference type="AlphaFoldDB" id="A0A845S7F3"/>
<feature type="transmembrane region" description="Helical" evidence="16">
    <location>
        <begin position="12"/>
        <end position="34"/>
    </location>
</feature>
<dbReference type="SUPFAM" id="SSF55874">
    <property type="entry name" value="ATPase domain of HSP90 chaperone/DNA topoisomerase II/histidine kinase"/>
    <property type="match status" value="1"/>
</dbReference>
<dbReference type="GO" id="GO:0000155">
    <property type="term" value="F:phosphorelay sensor kinase activity"/>
    <property type="evidence" value="ECO:0007669"/>
    <property type="project" value="InterPro"/>
</dbReference>
<dbReference type="CDD" id="cd06225">
    <property type="entry name" value="HAMP"/>
    <property type="match status" value="1"/>
</dbReference>
<comment type="catalytic activity">
    <reaction evidence="1">
        <text>ATP + protein L-histidine = ADP + protein N-phospho-L-histidine.</text>
        <dbReference type="EC" id="2.7.13.3"/>
    </reaction>
</comment>
<dbReference type="PROSITE" id="PS50109">
    <property type="entry name" value="HIS_KIN"/>
    <property type="match status" value="1"/>
</dbReference>
<keyword evidence="4" id="KW-1003">Cell membrane</keyword>
<keyword evidence="7" id="KW-0808">Transferase</keyword>
<keyword evidence="12 16" id="KW-1133">Transmembrane helix</keyword>
<evidence type="ECO:0000256" key="10">
    <source>
        <dbReference type="ARBA" id="ARBA00022777"/>
    </source>
</evidence>
<evidence type="ECO:0000256" key="13">
    <source>
        <dbReference type="ARBA" id="ARBA00023012"/>
    </source>
</evidence>
<keyword evidence="5" id="KW-0997">Cell inner membrane</keyword>
<dbReference type="EMBL" id="RGGN01000051">
    <property type="protein sequence ID" value="NCU62859.1"/>
    <property type="molecule type" value="Genomic_DNA"/>
</dbReference>
<keyword evidence="14 16" id="KW-0472">Membrane</keyword>
<keyword evidence="8 16" id="KW-0812">Transmembrane</keyword>
<keyword evidence="13" id="KW-0902">Two-component regulatory system</keyword>
<feature type="non-terminal residue" evidence="19">
    <location>
        <position position="379"/>
    </location>
</feature>
<evidence type="ECO:0000256" key="2">
    <source>
        <dbReference type="ARBA" id="ARBA00004429"/>
    </source>
</evidence>
<accession>A0A845S7F3</accession>
<evidence type="ECO:0000256" key="14">
    <source>
        <dbReference type="ARBA" id="ARBA00023136"/>
    </source>
</evidence>
<feature type="domain" description="Histidine kinase" evidence="17">
    <location>
        <begin position="241"/>
        <end position="379"/>
    </location>
</feature>
<name>A0A845S7F3_9PROT</name>
<evidence type="ECO:0000256" key="12">
    <source>
        <dbReference type="ARBA" id="ARBA00022989"/>
    </source>
</evidence>
<evidence type="ECO:0000256" key="4">
    <source>
        <dbReference type="ARBA" id="ARBA00022475"/>
    </source>
</evidence>
<comment type="caution">
    <text evidence="19">The sequence shown here is derived from an EMBL/GenBank/DDBJ whole genome shotgun (WGS) entry which is preliminary data.</text>
</comment>
<dbReference type="GO" id="GO:0005886">
    <property type="term" value="C:plasma membrane"/>
    <property type="evidence" value="ECO:0007669"/>
    <property type="project" value="UniProtKB-SubCell"/>
</dbReference>
<dbReference type="SUPFAM" id="SSF47384">
    <property type="entry name" value="Homodimeric domain of signal transducing histidine kinase"/>
    <property type="match status" value="1"/>
</dbReference>
<evidence type="ECO:0000256" key="5">
    <source>
        <dbReference type="ARBA" id="ARBA00022519"/>
    </source>
</evidence>
<dbReference type="GO" id="GO:0005524">
    <property type="term" value="F:ATP binding"/>
    <property type="evidence" value="ECO:0007669"/>
    <property type="project" value="UniProtKB-KW"/>
</dbReference>
<keyword evidence="10" id="KW-0418">Kinase</keyword>
<reference evidence="19 20" key="1">
    <citation type="submission" date="2018-10" db="EMBL/GenBank/DDBJ databases">
        <title>Iterative Subtractive Binning of Freshwater Chronoseries Metagenomes Recovers Nearly Complete Genomes from over Four Hundred Novel Species.</title>
        <authorList>
            <person name="Rodriguez-R L.M."/>
            <person name="Tsementzi D."/>
            <person name="Luo C."/>
            <person name="Konstantinidis K.T."/>
        </authorList>
    </citation>
    <scope>NUCLEOTIDE SEQUENCE [LARGE SCALE GENOMIC DNA]</scope>
    <source>
        <strain evidence="19">WB7_2B_003</strain>
    </source>
</reference>
<dbReference type="PANTHER" id="PTHR44936">
    <property type="entry name" value="SENSOR PROTEIN CREC"/>
    <property type="match status" value="1"/>
</dbReference>
<comment type="subcellular location">
    <subcellularLocation>
        <location evidence="2">Cell inner membrane</location>
        <topology evidence="2">Multi-pass membrane protein</topology>
    </subcellularLocation>
</comment>
<evidence type="ECO:0000259" key="17">
    <source>
        <dbReference type="PROSITE" id="PS50109"/>
    </source>
</evidence>
<dbReference type="InterPro" id="IPR003661">
    <property type="entry name" value="HisK_dim/P_dom"/>
</dbReference>
<evidence type="ECO:0000256" key="11">
    <source>
        <dbReference type="ARBA" id="ARBA00022840"/>
    </source>
</evidence>
<evidence type="ECO:0000256" key="1">
    <source>
        <dbReference type="ARBA" id="ARBA00000085"/>
    </source>
</evidence>
<keyword evidence="6" id="KW-0597">Phosphoprotein</keyword>
<dbReference type="SMART" id="SM00304">
    <property type="entry name" value="HAMP"/>
    <property type="match status" value="1"/>
</dbReference>
<evidence type="ECO:0000256" key="8">
    <source>
        <dbReference type="ARBA" id="ARBA00022692"/>
    </source>
</evidence>
<dbReference type="InterPro" id="IPR036890">
    <property type="entry name" value="HATPase_C_sf"/>
</dbReference>
<protein>
    <recommendedName>
        <fullName evidence="3">histidine kinase</fullName>
        <ecNumber evidence="3">2.7.13.3</ecNumber>
    </recommendedName>
</protein>
<dbReference type="EC" id="2.7.13.3" evidence="3"/>
<dbReference type="PANTHER" id="PTHR44936:SF5">
    <property type="entry name" value="SENSOR HISTIDINE KINASE ENVZ"/>
    <property type="match status" value="1"/>
</dbReference>
<sequence length="379" mass="44122">MLRKIFPRTLLFRSLLIVIAPIILIQIVVGGVFFDSIWYKTNRGLVRSAANEINTFLALYPEFKQKNKSIELINIYKDKSGIVISIKKETQQLPSTETVKWYSLYDKIVIEEFSDKIKNPYWHNVRFNSSFVQVLVLLNKNEVIEFLIPKSKIRSTSGRIFALWITVPSLIFLFISIIFLRNQIRPIIHLSQAAEKFGKGQFDSDFKVSGALEIRQASYEFEKMKRRILKHISQRTAMLSGISHDLKTPLTRLKLQIELLNKNQKLNSLKEEIIEMEKMINEYLDFASNQYSQPIEKFNIIQLIQNLIDKSFKKNIKIKSPKNLIFSGRKNLIRRCIANIINNSQKYGENILITCKKIKKNIQINIDDDGPGIADEHKE</sequence>
<dbReference type="SMART" id="SM00388">
    <property type="entry name" value="HisKA"/>
    <property type="match status" value="1"/>
</dbReference>
<feature type="coiled-coil region" evidence="15">
    <location>
        <begin position="252"/>
        <end position="286"/>
    </location>
</feature>
<feature type="domain" description="HAMP" evidence="18">
    <location>
        <begin position="181"/>
        <end position="233"/>
    </location>
</feature>
<evidence type="ECO:0000259" key="18">
    <source>
        <dbReference type="PROSITE" id="PS50885"/>
    </source>
</evidence>
<dbReference type="Proteomes" id="UP000572953">
    <property type="component" value="Unassembled WGS sequence"/>
</dbReference>
<evidence type="ECO:0000256" key="9">
    <source>
        <dbReference type="ARBA" id="ARBA00022741"/>
    </source>
</evidence>
<gene>
    <name evidence="19" type="ORF">EBV78_02040</name>
</gene>
<evidence type="ECO:0000313" key="19">
    <source>
        <dbReference type="EMBL" id="NCU62859.1"/>
    </source>
</evidence>
<evidence type="ECO:0000256" key="15">
    <source>
        <dbReference type="SAM" id="Coils"/>
    </source>
</evidence>
<organism evidence="19 20">
    <name type="scientific">Candidatus Fonsibacter lacus</name>
    <dbReference type="NCBI Taxonomy" id="2576439"/>
    <lineage>
        <taxon>Bacteria</taxon>
        <taxon>Pseudomonadati</taxon>
        <taxon>Pseudomonadota</taxon>
        <taxon>Alphaproteobacteria</taxon>
        <taxon>Candidatus Pelagibacterales</taxon>
        <taxon>Candidatus Pelagibacterales incertae sedis</taxon>
        <taxon>Candidatus Fonsibacter</taxon>
    </lineage>
</organism>
<keyword evidence="15" id="KW-0175">Coiled coil</keyword>
<feature type="transmembrane region" description="Helical" evidence="16">
    <location>
        <begin position="160"/>
        <end position="180"/>
    </location>
</feature>
<dbReference type="InterPro" id="IPR036097">
    <property type="entry name" value="HisK_dim/P_sf"/>
</dbReference>
<keyword evidence="11" id="KW-0067">ATP-binding</keyword>
<dbReference type="Gene3D" id="1.10.287.130">
    <property type="match status" value="1"/>
</dbReference>
<keyword evidence="9" id="KW-0547">Nucleotide-binding</keyword>
<dbReference type="CDD" id="cd00082">
    <property type="entry name" value="HisKA"/>
    <property type="match status" value="1"/>
</dbReference>
<dbReference type="Pfam" id="PF00512">
    <property type="entry name" value="HisKA"/>
    <property type="match status" value="1"/>
</dbReference>
<evidence type="ECO:0000313" key="20">
    <source>
        <dbReference type="Proteomes" id="UP000572953"/>
    </source>
</evidence>
<proteinExistence type="predicted"/>
<dbReference type="InterPro" id="IPR005467">
    <property type="entry name" value="His_kinase_dom"/>
</dbReference>
<dbReference type="Pfam" id="PF00672">
    <property type="entry name" value="HAMP"/>
    <property type="match status" value="1"/>
</dbReference>
<dbReference type="PROSITE" id="PS50885">
    <property type="entry name" value="HAMP"/>
    <property type="match status" value="1"/>
</dbReference>
<evidence type="ECO:0000256" key="6">
    <source>
        <dbReference type="ARBA" id="ARBA00022553"/>
    </source>
</evidence>
<dbReference type="Gene3D" id="3.30.565.10">
    <property type="entry name" value="Histidine kinase-like ATPase, C-terminal domain"/>
    <property type="match status" value="1"/>
</dbReference>
<dbReference type="InterPro" id="IPR050980">
    <property type="entry name" value="2C_sensor_his_kinase"/>
</dbReference>
<evidence type="ECO:0000256" key="16">
    <source>
        <dbReference type="SAM" id="Phobius"/>
    </source>
</evidence>
<evidence type="ECO:0000256" key="3">
    <source>
        <dbReference type="ARBA" id="ARBA00012438"/>
    </source>
</evidence>
<evidence type="ECO:0000256" key="7">
    <source>
        <dbReference type="ARBA" id="ARBA00022679"/>
    </source>
</evidence>
<dbReference type="InterPro" id="IPR003660">
    <property type="entry name" value="HAMP_dom"/>
</dbReference>